<evidence type="ECO:0000313" key="3">
    <source>
        <dbReference type="Proteomes" id="UP000471705"/>
    </source>
</evidence>
<evidence type="ECO:0000313" key="2">
    <source>
        <dbReference type="EMBL" id="NEK17469.1"/>
    </source>
</evidence>
<feature type="chain" id="PRO_5029899870" evidence="1">
    <location>
        <begin position="31"/>
        <end position="300"/>
    </location>
</feature>
<reference evidence="2 3" key="1">
    <citation type="submission" date="2019-12" db="EMBL/GenBank/DDBJ databases">
        <title>Rhizobium genotypes associated with high levels of biological nitrogen fixation by grain legumes in a temperate-maritime cropping system.</title>
        <authorList>
            <person name="Maluk M."/>
            <person name="Francesc Ferrando Molina F."/>
            <person name="Lopez Del Egido L."/>
            <person name="Lafos M."/>
            <person name="Langarica-Fuentes A."/>
            <person name="Gebre Yohannes G."/>
            <person name="Young M.W."/>
            <person name="Martin P."/>
            <person name="Gantlett R."/>
            <person name="Kenicer G."/>
            <person name="Hawes C."/>
            <person name="Begg G.S."/>
            <person name="Quilliam R.S."/>
            <person name="Squire G.R."/>
            <person name="Poole P.S."/>
            <person name="Young P.W."/>
            <person name="Iannetta P.M."/>
            <person name="James E.K."/>
        </authorList>
    </citation>
    <scope>NUCLEOTIDE SEQUENCE [LARGE SCALE GENOMIC DNA]</scope>
    <source>
        <strain evidence="2 3">JHI54</strain>
    </source>
</reference>
<protein>
    <submittedName>
        <fullName evidence="2">Uncharacterized protein</fullName>
    </submittedName>
</protein>
<proteinExistence type="predicted"/>
<dbReference type="RefSeq" id="WP_164048079.1">
    <property type="nucleotide sequence ID" value="NZ_WUFV01000013.1"/>
</dbReference>
<gene>
    <name evidence="2" type="ORF">GR257_21810</name>
</gene>
<evidence type="ECO:0000256" key="1">
    <source>
        <dbReference type="SAM" id="SignalP"/>
    </source>
</evidence>
<sequence length="300" mass="33076">MYPFGRRNILYFGFLIVCLATSLFPSNDFADSISINGVCNIIANGNNNIIYGDICSRASKPKPEIFDPPALWIGMDLASVRTLLGSRNPTEFEQNGIRVLEAGGRLFGLDGSAKYGFDADGRLAWMSVEGQCTEDRHDYTLTKMPPDLSPDWLQWQQTSGAKLAYGKLTACSQIENIPKILSKLFGDPTQDKSPGFNNGQLPNPSEICSITASASQPCSDTHAMRTTLYREFVGTDRVTGMGIEIRDLRISSTVQEGSYWPTIRRREMVGVVSVWGAGGRPAIEPAAYGTLRRYLDRELP</sequence>
<accession>A0A7K3VK17</accession>
<dbReference type="Proteomes" id="UP000471705">
    <property type="component" value="Unassembled WGS sequence"/>
</dbReference>
<dbReference type="EMBL" id="WUFV01000013">
    <property type="protein sequence ID" value="NEK17469.1"/>
    <property type="molecule type" value="Genomic_DNA"/>
</dbReference>
<organism evidence="2 3">
    <name type="scientific">Rhizobium leguminosarum</name>
    <dbReference type="NCBI Taxonomy" id="384"/>
    <lineage>
        <taxon>Bacteria</taxon>
        <taxon>Pseudomonadati</taxon>
        <taxon>Pseudomonadota</taxon>
        <taxon>Alphaproteobacteria</taxon>
        <taxon>Hyphomicrobiales</taxon>
        <taxon>Rhizobiaceae</taxon>
        <taxon>Rhizobium/Agrobacterium group</taxon>
        <taxon>Rhizobium</taxon>
    </lineage>
</organism>
<dbReference type="AlphaFoldDB" id="A0A7K3VK17"/>
<comment type="caution">
    <text evidence="2">The sequence shown here is derived from an EMBL/GenBank/DDBJ whole genome shotgun (WGS) entry which is preliminary data.</text>
</comment>
<feature type="signal peptide" evidence="1">
    <location>
        <begin position="1"/>
        <end position="30"/>
    </location>
</feature>
<keyword evidence="1" id="KW-0732">Signal</keyword>
<name>A0A7K3VK17_RHILE</name>